<keyword evidence="6" id="KW-1185">Reference proteome</keyword>
<protein>
    <submittedName>
        <fullName evidence="5">Transcriptional regulator</fullName>
    </submittedName>
</protein>
<dbReference type="EMBL" id="RYYV01000004">
    <property type="protein sequence ID" value="RUL77485.1"/>
    <property type="molecule type" value="Genomic_DNA"/>
</dbReference>
<comment type="caution">
    <text evidence="5">The sequence shown here is derived from an EMBL/GenBank/DDBJ whole genome shotgun (WGS) entry which is preliminary data.</text>
</comment>
<proteinExistence type="predicted"/>
<feature type="domain" description="HTH hxlR-type" evidence="4">
    <location>
        <begin position="11"/>
        <end position="108"/>
    </location>
</feature>
<dbReference type="AlphaFoldDB" id="A0A432M7S9"/>
<keyword evidence="2" id="KW-0238">DNA-binding</keyword>
<keyword evidence="3" id="KW-0804">Transcription</keyword>
<dbReference type="PROSITE" id="PS51118">
    <property type="entry name" value="HTH_HXLR"/>
    <property type="match status" value="1"/>
</dbReference>
<dbReference type="Gene3D" id="1.10.10.10">
    <property type="entry name" value="Winged helix-like DNA-binding domain superfamily/Winged helix DNA-binding domain"/>
    <property type="match status" value="1"/>
</dbReference>
<evidence type="ECO:0000313" key="6">
    <source>
        <dbReference type="Proteomes" id="UP000274358"/>
    </source>
</evidence>
<accession>A0A432M7S9</accession>
<dbReference type="InterPro" id="IPR002577">
    <property type="entry name" value="HTH_HxlR"/>
</dbReference>
<reference evidence="5 6" key="1">
    <citation type="submission" date="2018-12" db="EMBL/GenBank/DDBJ databases">
        <title>Dyella dinghuensis sp. nov. DHOA06 and Dyella choica sp. nov. 4M-K27, isolated from forest soil.</title>
        <authorList>
            <person name="Qiu L.-H."/>
            <person name="Gao Z.-H."/>
        </authorList>
    </citation>
    <scope>NUCLEOTIDE SEQUENCE [LARGE SCALE GENOMIC DNA]</scope>
    <source>
        <strain evidence="5 6">4M-K27</strain>
    </source>
</reference>
<gene>
    <name evidence="5" type="ORF">EKH80_06225</name>
</gene>
<organism evidence="5 6">
    <name type="scientific">Dyella choica</name>
    <dbReference type="NCBI Taxonomy" id="1927959"/>
    <lineage>
        <taxon>Bacteria</taxon>
        <taxon>Pseudomonadati</taxon>
        <taxon>Pseudomonadota</taxon>
        <taxon>Gammaproteobacteria</taxon>
        <taxon>Lysobacterales</taxon>
        <taxon>Rhodanobacteraceae</taxon>
        <taxon>Dyella</taxon>
    </lineage>
</organism>
<sequence length="161" mass="18148">MRRVRLDDANCPVARTLDEIGDWWTLLIVRDAFVGRTRFSEFQKSLGLAKNILAERLKMLVANGILEKRPASDGGARSEYHLTDKGRDLRLILIALRQWGEDHLFEDGEDMTVIRDPASQPIARLRLANAVGEELGPEDIRVVQGHKKRHAKAGRVESTLA</sequence>
<dbReference type="GO" id="GO:0003677">
    <property type="term" value="F:DNA binding"/>
    <property type="evidence" value="ECO:0007669"/>
    <property type="project" value="UniProtKB-KW"/>
</dbReference>
<dbReference type="Proteomes" id="UP000274358">
    <property type="component" value="Unassembled WGS sequence"/>
</dbReference>
<dbReference type="PANTHER" id="PTHR33204:SF18">
    <property type="entry name" value="TRANSCRIPTIONAL REGULATORY PROTEIN"/>
    <property type="match status" value="1"/>
</dbReference>
<dbReference type="SUPFAM" id="SSF46785">
    <property type="entry name" value="Winged helix' DNA-binding domain"/>
    <property type="match status" value="1"/>
</dbReference>
<dbReference type="OrthoDB" id="9807069at2"/>
<evidence type="ECO:0000313" key="5">
    <source>
        <dbReference type="EMBL" id="RUL77485.1"/>
    </source>
</evidence>
<dbReference type="InterPro" id="IPR036390">
    <property type="entry name" value="WH_DNA-bd_sf"/>
</dbReference>
<name>A0A432M7S9_9GAMM</name>
<dbReference type="PANTHER" id="PTHR33204">
    <property type="entry name" value="TRANSCRIPTIONAL REGULATOR, MARR FAMILY"/>
    <property type="match status" value="1"/>
</dbReference>
<evidence type="ECO:0000259" key="4">
    <source>
        <dbReference type="PROSITE" id="PS51118"/>
    </source>
</evidence>
<evidence type="ECO:0000256" key="2">
    <source>
        <dbReference type="ARBA" id="ARBA00023125"/>
    </source>
</evidence>
<dbReference type="InterPro" id="IPR036388">
    <property type="entry name" value="WH-like_DNA-bd_sf"/>
</dbReference>
<dbReference type="Pfam" id="PF01638">
    <property type="entry name" value="HxlR"/>
    <property type="match status" value="1"/>
</dbReference>
<keyword evidence="1" id="KW-0805">Transcription regulation</keyword>
<evidence type="ECO:0000256" key="3">
    <source>
        <dbReference type="ARBA" id="ARBA00023163"/>
    </source>
</evidence>
<dbReference type="RefSeq" id="WP_126683880.1">
    <property type="nucleotide sequence ID" value="NZ_RYYV01000004.1"/>
</dbReference>
<evidence type="ECO:0000256" key="1">
    <source>
        <dbReference type="ARBA" id="ARBA00023015"/>
    </source>
</evidence>